<dbReference type="PANTHER" id="PTHR14359:SF6">
    <property type="entry name" value="PHOSPHOPANTOTHENOYLCYSTEINE DECARBOXYLASE"/>
    <property type="match status" value="1"/>
</dbReference>
<dbReference type="InterPro" id="IPR036551">
    <property type="entry name" value="Flavin_trans-like"/>
</dbReference>
<dbReference type="GO" id="GO:0010181">
    <property type="term" value="F:FMN binding"/>
    <property type="evidence" value="ECO:0007669"/>
    <property type="project" value="TreeGrafter"/>
</dbReference>
<sequence length="253" mass="27354">MTPSDSILSHRTVLLGVTGSVAAIRVPALIQLLVARGASVVVVRTRHARHFLSDAEIDAVAASTDCSRVRRYDDVHEWEQWRALGDPVLHIELRRQADVFLVAPLSANTLAKLANGLADNLITCTARAWDWQRRPVWLAPAMNTAMYEHPFTAEHLQRLMRLGARVLPPVHKRLACGDEGVGAMPSPEAIVTGMEEGLRAMTTMVAGPRPAHPSAPLYPTPLTPAAIDRFADPPALPATARAPDAAPHSPPSL</sequence>
<dbReference type="Gene3D" id="3.40.50.1950">
    <property type="entry name" value="Flavin prenyltransferase-like"/>
    <property type="match status" value="1"/>
</dbReference>
<accession>A0AAV9J0D0</accession>
<proteinExistence type="inferred from homology"/>
<dbReference type="GO" id="GO:0015937">
    <property type="term" value="P:coenzyme A biosynthetic process"/>
    <property type="evidence" value="ECO:0007669"/>
    <property type="project" value="UniProtKB-KW"/>
</dbReference>
<keyword evidence="1" id="KW-0173">Coenzyme A biosynthesis</keyword>
<feature type="domain" description="Flavoprotein" evidence="4">
    <location>
        <begin position="12"/>
        <end position="193"/>
    </location>
</feature>
<organism evidence="5 6">
    <name type="scientific">Cyanidium caldarium</name>
    <name type="common">Red alga</name>
    <dbReference type="NCBI Taxonomy" id="2771"/>
    <lineage>
        <taxon>Eukaryota</taxon>
        <taxon>Rhodophyta</taxon>
        <taxon>Bangiophyceae</taxon>
        <taxon>Cyanidiales</taxon>
        <taxon>Cyanidiaceae</taxon>
        <taxon>Cyanidium</taxon>
    </lineage>
</organism>
<evidence type="ECO:0000256" key="1">
    <source>
        <dbReference type="ARBA" id="ARBA00022993"/>
    </source>
</evidence>
<dbReference type="Proteomes" id="UP001301350">
    <property type="component" value="Unassembled WGS sequence"/>
</dbReference>
<comment type="caution">
    <text evidence="5">The sequence shown here is derived from an EMBL/GenBank/DDBJ whole genome shotgun (WGS) entry which is preliminary data.</text>
</comment>
<dbReference type="SUPFAM" id="SSF52507">
    <property type="entry name" value="Homo-oligomeric flavin-containing Cys decarboxylases, HFCD"/>
    <property type="match status" value="1"/>
</dbReference>
<dbReference type="EMBL" id="JANCYW010000015">
    <property type="protein sequence ID" value="KAK4538037.1"/>
    <property type="molecule type" value="Genomic_DNA"/>
</dbReference>
<protein>
    <recommendedName>
        <fullName evidence="4">Flavoprotein domain-containing protein</fullName>
    </recommendedName>
</protein>
<feature type="region of interest" description="Disordered" evidence="3">
    <location>
        <begin position="228"/>
        <end position="253"/>
    </location>
</feature>
<dbReference type="GO" id="GO:0071513">
    <property type="term" value="C:phosphopantothenoylcysteine decarboxylase complex"/>
    <property type="evidence" value="ECO:0007669"/>
    <property type="project" value="TreeGrafter"/>
</dbReference>
<evidence type="ECO:0000259" key="4">
    <source>
        <dbReference type="Pfam" id="PF02441"/>
    </source>
</evidence>
<evidence type="ECO:0000313" key="5">
    <source>
        <dbReference type="EMBL" id="KAK4538037.1"/>
    </source>
</evidence>
<dbReference type="Pfam" id="PF02441">
    <property type="entry name" value="Flavoprotein"/>
    <property type="match status" value="1"/>
</dbReference>
<feature type="compositionally biased region" description="Low complexity" evidence="3">
    <location>
        <begin position="237"/>
        <end position="247"/>
    </location>
</feature>
<gene>
    <name evidence="5" type="ORF">CDCA_CDCA15G4062</name>
</gene>
<comment type="similarity">
    <text evidence="2">Belongs to the HFCD (homooligomeric flavin containing Cys decarboxylase) superfamily.</text>
</comment>
<reference evidence="5 6" key="1">
    <citation type="submission" date="2022-07" db="EMBL/GenBank/DDBJ databases">
        <title>Genome-wide signatures of adaptation to extreme environments.</title>
        <authorList>
            <person name="Cho C.H."/>
            <person name="Yoon H.S."/>
        </authorList>
    </citation>
    <scope>NUCLEOTIDE SEQUENCE [LARGE SCALE GENOMIC DNA]</scope>
    <source>
        <strain evidence="5 6">DBV 063 E5</strain>
    </source>
</reference>
<dbReference type="InterPro" id="IPR003382">
    <property type="entry name" value="Flavoprotein"/>
</dbReference>
<dbReference type="AlphaFoldDB" id="A0AAV9J0D0"/>
<keyword evidence="6" id="KW-1185">Reference proteome</keyword>
<dbReference type="GO" id="GO:0004633">
    <property type="term" value="F:phosphopantothenoylcysteine decarboxylase activity"/>
    <property type="evidence" value="ECO:0007669"/>
    <property type="project" value="TreeGrafter"/>
</dbReference>
<evidence type="ECO:0000313" key="6">
    <source>
        <dbReference type="Proteomes" id="UP001301350"/>
    </source>
</evidence>
<evidence type="ECO:0000256" key="3">
    <source>
        <dbReference type="SAM" id="MobiDB-lite"/>
    </source>
</evidence>
<dbReference type="PANTHER" id="PTHR14359">
    <property type="entry name" value="HOMO-OLIGOMERIC FLAVIN CONTAINING CYS DECARBOXYLASE FAMILY"/>
    <property type="match status" value="1"/>
</dbReference>
<name>A0AAV9J0D0_CYACA</name>
<evidence type="ECO:0000256" key="2">
    <source>
        <dbReference type="ARBA" id="ARBA00038350"/>
    </source>
</evidence>